<keyword evidence="4" id="KW-0456">Lyase</keyword>
<dbReference type="AlphaFoldDB" id="A0A3B1C8D1"/>
<dbReference type="GO" id="GO:0046872">
    <property type="term" value="F:metal ion binding"/>
    <property type="evidence" value="ECO:0007669"/>
    <property type="project" value="UniProtKB-KW"/>
</dbReference>
<dbReference type="Gene3D" id="3.30.479.10">
    <property type="entry name" value="6-pyruvoyl tetrahydropterin synthase/QueD"/>
    <property type="match status" value="1"/>
</dbReference>
<evidence type="ECO:0008006" key="6">
    <source>
        <dbReference type="Google" id="ProtNLM"/>
    </source>
</evidence>
<dbReference type="GO" id="GO:0016829">
    <property type="term" value="F:lyase activity"/>
    <property type="evidence" value="ECO:0007669"/>
    <property type="project" value="UniProtKB-KW"/>
</dbReference>
<evidence type="ECO:0000256" key="3">
    <source>
        <dbReference type="ARBA" id="ARBA00022833"/>
    </source>
</evidence>
<sequence>MKTETKLRVFKDGHNFASAHILPGMGKCERLHGHNYYVTAELCGETDEKGAIIDFNAINPIIAGICNALDHKTLLAEKNDGMTINRKGDSIKISLNDKKYQFPAGDCVLLPVTTTTVEKLSAYILGELLKELTGKLDAIDWIEVGVREGAGQMALARKNIG</sequence>
<dbReference type="InterPro" id="IPR007115">
    <property type="entry name" value="6-PTP_synth/QueD"/>
</dbReference>
<dbReference type="PANTHER" id="PTHR12589:SF7">
    <property type="entry name" value="6-PYRUVOYL TETRAHYDROBIOPTERIN SYNTHASE"/>
    <property type="match status" value="1"/>
</dbReference>
<gene>
    <name evidence="5" type="ORF">MNBD_NITROSPINAE01-555</name>
</gene>
<organism evidence="5">
    <name type="scientific">hydrothermal vent metagenome</name>
    <dbReference type="NCBI Taxonomy" id="652676"/>
    <lineage>
        <taxon>unclassified sequences</taxon>
        <taxon>metagenomes</taxon>
        <taxon>ecological metagenomes</taxon>
    </lineage>
</organism>
<evidence type="ECO:0000256" key="1">
    <source>
        <dbReference type="ARBA" id="ARBA00001947"/>
    </source>
</evidence>
<evidence type="ECO:0000313" key="5">
    <source>
        <dbReference type="EMBL" id="VAX14895.1"/>
    </source>
</evidence>
<protein>
    <recommendedName>
        <fullName evidence="6">6-carboxytetrahydropterin synthase</fullName>
    </recommendedName>
</protein>
<comment type="cofactor">
    <cofactor evidence="1">
        <name>Zn(2+)</name>
        <dbReference type="ChEBI" id="CHEBI:29105"/>
    </cofactor>
</comment>
<dbReference type="PANTHER" id="PTHR12589">
    <property type="entry name" value="PYRUVOYL TETRAHYDROBIOPTERIN SYNTHASE"/>
    <property type="match status" value="1"/>
</dbReference>
<evidence type="ECO:0000256" key="4">
    <source>
        <dbReference type="ARBA" id="ARBA00023239"/>
    </source>
</evidence>
<reference evidence="5" key="1">
    <citation type="submission" date="2018-06" db="EMBL/GenBank/DDBJ databases">
        <authorList>
            <person name="Zhirakovskaya E."/>
        </authorList>
    </citation>
    <scope>NUCLEOTIDE SEQUENCE</scope>
</reference>
<name>A0A3B1C8D1_9ZZZZ</name>
<dbReference type="Pfam" id="PF01242">
    <property type="entry name" value="PTPS"/>
    <property type="match status" value="1"/>
</dbReference>
<dbReference type="SUPFAM" id="SSF55620">
    <property type="entry name" value="Tetrahydrobiopterin biosynthesis enzymes-like"/>
    <property type="match status" value="1"/>
</dbReference>
<proteinExistence type="predicted"/>
<accession>A0A3B1C8D1</accession>
<keyword evidence="2" id="KW-0479">Metal-binding</keyword>
<keyword evidence="3" id="KW-0862">Zinc</keyword>
<evidence type="ECO:0000256" key="2">
    <source>
        <dbReference type="ARBA" id="ARBA00022723"/>
    </source>
</evidence>
<dbReference type="EMBL" id="UOGC01000001">
    <property type="protein sequence ID" value="VAX14895.1"/>
    <property type="molecule type" value="Genomic_DNA"/>
</dbReference>
<dbReference type="InterPro" id="IPR038418">
    <property type="entry name" value="6-PTP_synth/QueD_sf"/>
</dbReference>